<reference evidence="3" key="1">
    <citation type="submission" date="2021-09" db="EMBL/GenBank/DDBJ databases">
        <authorList>
            <consortium name="AG Swart"/>
            <person name="Singh M."/>
            <person name="Singh A."/>
            <person name="Seah K."/>
            <person name="Emmerich C."/>
        </authorList>
    </citation>
    <scope>NUCLEOTIDE SEQUENCE</scope>
    <source>
        <strain evidence="3">ATCC30299</strain>
    </source>
</reference>
<evidence type="ECO:0000313" key="4">
    <source>
        <dbReference type="Proteomes" id="UP001162131"/>
    </source>
</evidence>
<protein>
    <submittedName>
        <fullName evidence="3">Uncharacterized protein</fullName>
    </submittedName>
</protein>
<evidence type="ECO:0000256" key="1">
    <source>
        <dbReference type="SAM" id="Coils"/>
    </source>
</evidence>
<dbReference type="EMBL" id="CAJZBQ010000036">
    <property type="protein sequence ID" value="CAG9324880.1"/>
    <property type="molecule type" value="Genomic_DNA"/>
</dbReference>
<comment type="caution">
    <text evidence="3">The sequence shown here is derived from an EMBL/GenBank/DDBJ whole genome shotgun (WGS) entry which is preliminary data.</text>
</comment>
<feature type="coiled-coil region" evidence="1">
    <location>
        <begin position="122"/>
        <end position="242"/>
    </location>
</feature>
<keyword evidence="1" id="KW-0175">Coiled coil</keyword>
<dbReference type="Proteomes" id="UP001162131">
    <property type="component" value="Unassembled WGS sequence"/>
</dbReference>
<gene>
    <name evidence="3" type="ORF">BSTOLATCC_MIC36654</name>
</gene>
<keyword evidence="4" id="KW-1185">Reference proteome</keyword>
<organism evidence="3 4">
    <name type="scientific">Blepharisma stoltei</name>
    <dbReference type="NCBI Taxonomy" id="1481888"/>
    <lineage>
        <taxon>Eukaryota</taxon>
        <taxon>Sar</taxon>
        <taxon>Alveolata</taxon>
        <taxon>Ciliophora</taxon>
        <taxon>Postciliodesmatophora</taxon>
        <taxon>Heterotrichea</taxon>
        <taxon>Heterotrichida</taxon>
        <taxon>Blepharismidae</taxon>
        <taxon>Blepharisma</taxon>
    </lineage>
</organism>
<evidence type="ECO:0000313" key="3">
    <source>
        <dbReference type="EMBL" id="CAG9324880.1"/>
    </source>
</evidence>
<dbReference type="AlphaFoldDB" id="A0AAU9JC97"/>
<accession>A0AAU9JC97</accession>
<evidence type="ECO:0000256" key="2">
    <source>
        <dbReference type="SAM" id="MobiDB-lite"/>
    </source>
</evidence>
<name>A0AAU9JC97_9CILI</name>
<proteinExistence type="predicted"/>
<sequence>MERSASLPHSDLSGISGPLQSSVNETSEKFSCEVQEVNQGFISLSTIISSAKSAWDEIRIELIRKVNEPVNEEEASSIETKQSAASVKVDSDLEAKIALLDEKLKDVDANTKIVSQLLNHCLEIEIDQRQKIEEHKEDANELKRLAKKIRMLEKEIEMLKADKYQLLRNLEDEKRNRKWEEEVHENHIISLLESMEEKINKAIEENTIKERAETDKKIKAERAEMDKEIKAERAEMDKKIKAERAEMDKEIKAIKVETEKEMELNQEYRKKDKEEAAAKNKKLKSQVKSMRIEMSKSKTLENENAMLKSSYYEASFKSLHRQLIEQVEQSLFRHLSVHLGRKPKDFRDIKILTKQNNLESQEINQKIEIFLNQNYDFGLREWRQLKDYKKRLSSYIHHVLSKIDGVEEYISKLDVNSESFAMHQLLYRVIPER</sequence>
<feature type="region of interest" description="Disordered" evidence="2">
    <location>
        <begin position="1"/>
        <end position="20"/>
    </location>
</feature>